<feature type="domain" description="PUB" evidence="3">
    <location>
        <begin position="318"/>
        <end position="384"/>
    </location>
</feature>
<feature type="region of interest" description="Disordered" evidence="2">
    <location>
        <begin position="55"/>
        <end position="80"/>
    </location>
</feature>
<proteinExistence type="predicted"/>
<name>A0A0S4IK53_BODSA</name>
<dbReference type="EMBL" id="CYKH01000035">
    <property type="protein sequence ID" value="CUE62923.1"/>
    <property type="molecule type" value="Genomic_DNA"/>
</dbReference>
<dbReference type="Pfam" id="PF09409">
    <property type="entry name" value="PUB"/>
    <property type="match status" value="1"/>
</dbReference>
<dbReference type="SMART" id="SM00580">
    <property type="entry name" value="PUG"/>
    <property type="match status" value="1"/>
</dbReference>
<dbReference type="InterPro" id="IPR018997">
    <property type="entry name" value="PUB_domain"/>
</dbReference>
<dbReference type="SUPFAM" id="SSF143503">
    <property type="entry name" value="PUG domain-like"/>
    <property type="match status" value="2"/>
</dbReference>
<evidence type="ECO:0000313" key="5">
    <source>
        <dbReference type="Proteomes" id="UP000051952"/>
    </source>
</evidence>
<dbReference type="PANTHER" id="PTHR23153:SF38">
    <property type="entry name" value="UBX DOMAIN-CONTAINING PROTEIN 6"/>
    <property type="match status" value="1"/>
</dbReference>
<sequence length="483" mass="53076">MDEITRLRAKRDKLENTLDNDDGSMSEAKEMLLRQQLVAVENQIASLLAQGGGGAPAATMIERTPPSSSSSSGPAGGGAINVHQNVGQNGLPDLCPWRLLDCFGASSQGENITALQHLVTVIQNLLKFPQQDRYQSLRMGNERLQRELFHVRLGDAAMMMPQVPEDQRAESAAEAFLLGIGFRRELRPIAQAQKPTTAADEFESEAEPWLVFTLAPPTSPSSESHIRLTSALQDIEEIRKRDTDTQRNSAEFQTWRKSVVMDIRMDRLRQAMDAGEGETLCEMLMLGEGGPAEVTHGRPLSSSTTTAELDEEELSDTLDNIQTLRRVFQNIVDAPHDERYRTLKLGNKLVHRTLMTQRGGLEFILGVGGFVQRGDDGSMVLEGNALVATETCANALTCLERIERAVSIKLSTARDRARMLAIESARAEVEAEVEKTRRAKRHQEKLAAMAERQQNGGGARIKLEDAVKFLLGAAEPSSAAPAR</sequence>
<dbReference type="GO" id="GO:0005737">
    <property type="term" value="C:cytoplasm"/>
    <property type="evidence" value="ECO:0007669"/>
    <property type="project" value="TreeGrafter"/>
</dbReference>
<gene>
    <name evidence="4" type="ORF">BSAL_50075</name>
</gene>
<dbReference type="VEuPathDB" id="TriTrypDB:BSAL_50075"/>
<protein>
    <recommendedName>
        <fullName evidence="3">PUB domain-containing protein</fullName>
    </recommendedName>
</protein>
<keyword evidence="1" id="KW-0175">Coiled coil</keyword>
<dbReference type="PANTHER" id="PTHR23153">
    <property type="entry name" value="UBX-RELATED"/>
    <property type="match status" value="1"/>
</dbReference>
<dbReference type="Proteomes" id="UP000051952">
    <property type="component" value="Unassembled WGS sequence"/>
</dbReference>
<feature type="coiled-coil region" evidence="1">
    <location>
        <begin position="419"/>
        <end position="453"/>
    </location>
</feature>
<feature type="region of interest" description="Disordered" evidence="2">
    <location>
        <begin position="292"/>
        <end position="311"/>
    </location>
</feature>
<organism evidence="4 5">
    <name type="scientific">Bodo saltans</name>
    <name type="common">Flagellated protozoan</name>
    <dbReference type="NCBI Taxonomy" id="75058"/>
    <lineage>
        <taxon>Eukaryota</taxon>
        <taxon>Discoba</taxon>
        <taxon>Euglenozoa</taxon>
        <taxon>Kinetoplastea</taxon>
        <taxon>Metakinetoplastina</taxon>
        <taxon>Eubodonida</taxon>
        <taxon>Bodonidae</taxon>
        <taxon>Bodo</taxon>
    </lineage>
</organism>
<evidence type="ECO:0000256" key="1">
    <source>
        <dbReference type="SAM" id="Coils"/>
    </source>
</evidence>
<accession>A0A0S4IK53</accession>
<reference evidence="5" key="1">
    <citation type="submission" date="2015-09" db="EMBL/GenBank/DDBJ databases">
        <authorList>
            <consortium name="Pathogen Informatics"/>
        </authorList>
    </citation>
    <scope>NUCLEOTIDE SEQUENCE [LARGE SCALE GENOMIC DNA]</scope>
    <source>
        <strain evidence="5">Lake Konstanz</strain>
    </source>
</reference>
<evidence type="ECO:0000313" key="4">
    <source>
        <dbReference type="EMBL" id="CUE62923.1"/>
    </source>
</evidence>
<dbReference type="InterPro" id="IPR036339">
    <property type="entry name" value="PUB-like_dom_sf"/>
</dbReference>
<dbReference type="Gene3D" id="1.20.58.2190">
    <property type="match status" value="2"/>
</dbReference>
<evidence type="ECO:0000259" key="3">
    <source>
        <dbReference type="Pfam" id="PF09409"/>
    </source>
</evidence>
<dbReference type="CDD" id="cd09212">
    <property type="entry name" value="PUB"/>
    <property type="match status" value="2"/>
</dbReference>
<dbReference type="OMA" id="GNNTECH"/>
<evidence type="ECO:0000256" key="2">
    <source>
        <dbReference type="SAM" id="MobiDB-lite"/>
    </source>
</evidence>
<dbReference type="OrthoDB" id="49605at2759"/>
<keyword evidence="5" id="KW-1185">Reference proteome</keyword>
<dbReference type="AlphaFoldDB" id="A0A0S4IK53"/>